<evidence type="ECO:0000313" key="2">
    <source>
        <dbReference type="Proteomes" id="UP000219775"/>
    </source>
</evidence>
<proteinExistence type="predicted"/>
<dbReference type="Gene3D" id="2.60.120.260">
    <property type="entry name" value="Galactose-binding domain-like"/>
    <property type="match status" value="1"/>
</dbReference>
<organism evidence="1 2">
    <name type="scientific">Bacillus pseudomycoides</name>
    <dbReference type="NCBI Taxonomy" id="64104"/>
    <lineage>
        <taxon>Bacteria</taxon>
        <taxon>Bacillati</taxon>
        <taxon>Bacillota</taxon>
        <taxon>Bacilli</taxon>
        <taxon>Bacillales</taxon>
        <taxon>Bacillaceae</taxon>
        <taxon>Bacillus</taxon>
        <taxon>Bacillus cereus group</taxon>
    </lineage>
</organism>
<evidence type="ECO:0000313" key="1">
    <source>
        <dbReference type="EMBL" id="PEM73265.1"/>
    </source>
</evidence>
<dbReference type="Proteomes" id="UP000219775">
    <property type="component" value="Unassembled WGS sequence"/>
</dbReference>
<reference evidence="1 2" key="1">
    <citation type="submission" date="2017-09" db="EMBL/GenBank/DDBJ databases">
        <title>Large-scale bioinformatics analysis of Bacillus genomes uncovers conserved roles of natural products in bacterial physiology.</title>
        <authorList>
            <consortium name="Agbiome Team Llc"/>
            <person name="Bleich R.M."/>
            <person name="Grubbs K.J."/>
            <person name="Santa Maria K.C."/>
            <person name="Allen S.E."/>
            <person name="Farag S."/>
            <person name="Shank E.A."/>
            <person name="Bowers A."/>
        </authorList>
    </citation>
    <scope>NUCLEOTIDE SEQUENCE [LARGE SCALE GENOMIC DNA]</scope>
    <source>
        <strain evidence="1 2">AFS009893</strain>
    </source>
</reference>
<dbReference type="InterPro" id="IPR010572">
    <property type="entry name" value="Tail_dom"/>
</dbReference>
<protein>
    <submittedName>
        <fullName evidence="1">Peptidase S74</fullName>
    </submittedName>
</protein>
<dbReference type="EMBL" id="NUDP01000005">
    <property type="protein sequence ID" value="PEM73265.1"/>
    <property type="molecule type" value="Genomic_DNA"/>
</dbReference>
<dbReference type="AlphaFoldDB" id="A0A2B6RBW4"/>
<name>A0A2B6RBW4_9BACI</name>
<comment type="caution">
    <text evidence="1">The sequence shown here is derived from an EMBL/GenBank/DDBJ whole genome shotgun (WGS) entry which is preliminary data.</text>
</comment>
<dbReference type="PROSITE" id="PS51688">
    <property type="entry name" value="ICA"/>
    <property type="match status" value="1"/>
</dbReference>
<sequence length="1185" mass="132929">MGKRKGDLHIVDYITRQVIATIRPHDYIEDKRHWEIKNSIDILDVKLLESSKYIPYLQQQNIILKETRPGIITPYVITSVEKDSAAKTVTILASGEWTLLDADGYIEPKKFDSLKAEEYMRIALKGTDWEVGKVEAAGTRTQYIKEFVSPLRLLNLTAAEFNHYELQYRVTIQGASINKRYVDLVEKRGRYTGKEINIGKDLQGITRTENSDGVITALVGYVTVQGANGQDEVITVADINNGIPYVVDEEAFQRWNINGKHRFGFYTPETDNQNMTPERLMTLTKAALKKRVDTNLVYGVDAVSLARVAGMSHEAINEGDTVYIKDKTLNPPLYLEARAIASDESFKDPRQDKIYFGNYREIEDVNDSLMKAYQRILSSLQDKVPAEVFKQLDEKVKGQTDAITEAGAKADQAHEDAKTAKDLATEVESNMNQMQTAIIESPTAPTDKLEAGKTLWLDSSNSTAKILKLWNGTDWEPLVPDTVGITTEITNIKGELSTKVTETQMQEYIGELGSDNLLLNTQFVKKKVNDFGDVTEETPSLERWNPDADAADRKITVDESKRYKQSRSVKIESTHTTTNVWHGIYQDVPAYQKQGKFQFSAMLYTDDKYAITLGAAYKIEFFNGSTSVGGYKQVEFQDKLVDGQWTRFTIDHDAPDVPITHARIEVWIRRAGTVWVAEPQCNVGEKLPVYMENPKDIVNYDAMVKEVADRVTKSEFNTVNSSYDTKLTQTNQEINLRAKSTDVYTKDEGDGRYGSKAVVDRHESELKVNAQEISLRVKDNEIAAKLNLTAQTALIQAPKINLDGYVEAKHIKTGSLKGVVIMTEDPSSSNNHMRLEKQNLTLYGTGRSRGYLGFVPTTDGSFTEALVLGNDYSGAGGSVNDSLVLDHTTPSATNFTESVASIGLASGKDAKGNILKSSYISFTRYGGTKMALKSTGSIDVLASDDIYLNASHLGDIRMRGRGYSFLSVGGSADTFSFGKERTQISNDFIIKLDDTVNLEAVATTYHNMHIKVHKGERNKEGFYFLQRYDPAQGIYSLYANVNCNNLWAAFDVSGVTWTQRSTREIKTDIQTIQSDEVDALMLLKPSQYFLNKDVEEYGIDYLREHSSDFLQYGFIAEETPEQFQGKDKKSVVPYSLITVNIAATQQIMLRQNEQQKEINSLKEQNVAQEERISKLEALVQQLLAN</sequence>
<gene>
    <name evidence="1" type="ORF">CN613_02055</name>
</gene>
<accession>A0A2B6RBW4</accession>
<dbReference type="RefSeq" id="WP_098128815.1">
    <property type="nucleotide sequence ID" value="NZ_NUDP01000005.1"/>
</dbReference>
<dbReference type="InterPro" id="IPR007119">
    <property type="entry name" value="Phage_tail_spike_N"/>
</dbReference>
<dbReference type="NCBIfam" id="TIGR01665">
    <property type="entry name" value="put_anti_recept"/>
    <property type="match status" value="1"/>
</dbReference>
<dbReference type="Pfam" id="PF06605">
    <property type="entry name" value="Prophage_tail"/>
    <property type="match status" value="1"/>
</dbReference>
<dbReference type="InterPro" id="IPR030392">
    <property type="entry name" value="S74_ICA"/>
</dbReference>